<dbReference type="Gene3D" id="2.130.10.10">
    <property type="entry name" value="YVTN repeat-like/Quinoprotein amine dehydrogenase"/>
    <property type="match status" value="2"/>
</dbReference>
<keyword evidence="7" id="KW-0812">Transmembrane</keyword>
<dbReference type="EC" id="2.7.13.3" evidence="2"/>
<dbReference type="Gene3D" id="3.40.50.2300">
    <property type="match status" value="1"/>
</dbReference>
<dbReference type="InterPro" id="IPR005467">
    <property type="entry name" value="His_kinase_dom"/>
</dbReference>
<evidence type="ECO:0000256" key="4">
    <source>
        <dbReference type="PROSITE-ProRule" id="PRU00169"/>
    </source>
</evidence>
<dbReference type="AlphaFoldDB" id="A0A8A4TKB2"/>
<keyword evidence="5" id="KW-0175">Coiled coil</keyword>
<protein>
    <recommendedName>
        <fullName evidence="2">histidine kinase</fullName>
        <ecNumber evidence="2">2.7.13.3</ecNumber>
    </recommendedName>
</protein>
<proteinExistence type="predicted"/>
<dbReference type="CDD" id="cd17574">
    <property type="entry name" value="REC_OmpR"/>
    <property type="match status" value="1"/>
</dbReference>
<dbReference type="KEGG" id="scor:J3U87_30730"/>
<dbReference type="PROSITE" id="PS50109">
    <property type="entry name" value="HIS_KIN"/>
    <property type="match status" value="1"/>
</dbReference>
<dbReference type="InterPro" id="IPR013783">
    <property type="entry name" value="Ig-like_fold"/>
</dbReference>
<dbReference type="PRINTS" id="PR00344">
    <property type="entry name" value="BCTRLSENSOR"/>
</dbReference>
<dbReference type="PROSITE" id="PS50110">
    <property type="entry name" value="RESPONSE_REGULATORY"/>
    <property type="match status" value="1"/>
</dbReference>
<keyword evidence="7" id="KW-0472">Membrane</keyword>
<dbReference type="InterPro" id="IPR001789">
    <property type="entry name" value="Sig_transdc_resp-reg_receiver"/>
</dbReference>
<feature type="compositionally biased region" description="Low complexity" evidence="6">
    <location>
        <begin position="1111"/>
        <end position="1122"/>
    </location>
</feature>
<dbReference type="SUPFAM" id="SSF63829">
    <property type="entry name" value="Calcium-dependent phosphotriesterase"/>
    <property type="match status" value="2"/>
</dbReference>
<dbReference type="EMBL" id="CP071793">
    <property type="protein sequence ID" value="QTD49980.1"/>
    <property type="molecule type" value="Genomic_DNA"/>
</dbReference>
<dbReference type="InterPro" id="IPR003661">
    <property type="entry name" value="HisK_dim/P_dom"/>
</dbReference>
<dbReference type="Gene3D" id="3.30.565.10">
    <property type="entry name" value="Histidine kinase-like ATPase, C-terminal domain"/>
    <property type="match status" value="1"/>
</dbReference>
<feature type="transmembrane region" description="Helical" evidence="7">
    <location>
        <begin position="805"/>
        <end position="825"/>
    </location>
</feature>
<dbReference type="CDD" id="cd16922">
    <property type="entry name" value="HATPase_EvgS-ArcB-TorS-like"/>
    <property type="match status" value="1"/>
</dbReference>
<name>A0A8A4TKB2_SULCO</name>
<dbReference type="Pfam" id="PF00072">
    <property type="entry name" value="Response_reg"/>
    <property type="match status" value="1"/>
</dbReference>
<dbReference type="SMART" id="SM00387">
    <property type="entry name" value="HATPase_c"/>
    <property type="match status" value="1"/>
</dbReference>
<dbReference type="Gene3D" id="2.60.40.10">
    <property type="entry name" value="Immunoglobulins"/>
    <property type="match status" value="1"/>
</dbReference>
<dbReference type="SUPFAM" id="SSF101898">
    <property type="entry name" value="NHL repeat"/>
    <property type="match status" value="1"/>
</dbReference>
<dbReference type="InterPro" id="IPR003594">
    <property type="entry name" value="HATPase_dom"/>
</dbReference>
<evidence type="ECO:0000313" key="10">
    <source>
        <dbReference type="EMBL" id="QTD49980.1"/>
    </source>
</evidence>
<evidence type="ECO:0000256" key="6">
    <source>
        <dbReference type="SAM" id="MobiDB-lite"/>
    </source>
</evidence>
<dbReference type="InterPro" id="IPR036097">
    <property type="entry name" value="HisK_dim/P_sf"/>
</dbReference>
<feature type="region of interest" description="Disordered" evidence="6">
    <location>
        <begin position="1083"/>
        <end position="1124"/>
    </location>
</feature>
<gene>
    <name evidence="10" type="ORF">J3U87_30730</name>
</gene>
<dbReference type="InterPro" id="IPR011110">
    <property type="entry name" value="Reg_prop"/>
</dbReference>
<feature type="domain" description="Histidine kinase" evidence="8">
    <location>
        <begin position="863"/>
        <end position="1081"/>
    </location>
</feature>
<sequence>MLPRIFLMLLLFGPGVRGFAWYQLQDPVRPPLRFEHSTTSDGLSQSVVTCMIQDHWGFLWIGTQGGLNRFNGYEYQHFQHDPANPHSISENWVSCLLEDRDGQLWVGTQTGGVDRFVAARNEFEKIPILGEGETLTQPAVFSMIQDKEGVIWMGSERGLYTYDRSENRFRMVPAKTPTNIYCMAEVNNLLVLGTGQGLFIYKPSSRHCWNASEVFDEPGNLTRAEVLALHISRSGVMWIGAIDGLYHLYPNSNRLRYFGPGRDGSPGFTGGAVNALLEDRRGRLWIGTQRAGLYEYDPKHNRFLNHRHDPARPDSIGANRIETILEDQSGLLWFGLMGHGLSRWNPRRRYFNAFTHEPDNPNSMSAPQPIPLLEDHQQRLWIGTVGGGLDRYDFERNQWVHYHNDPDDPDSLAQDEIFSLYQDSSQVLWIGTQDRGLDCFDPVTERFRHYRNDPDDPQSLGHDKVRAIREISAGILWIATFGGGLDRMDVEAETFTHFENDPDEITSLSDNRVISLLADRKGRLWIGTISGGLNLLEDPTQPHRAAFRHFKQEPGNGESLSHNTITGLLEDTETQDRALWVATFGGGLNLLEWSGASYRAQRFGQRDGLPSSNLTGVVRAKDGMLWIGTQKGLCQMDPSSRRILKRYSREDGLLDHEFVPWSQWAGDSGRIYFGTPKGVLWFDPRQIVESTYVPPIVLTDLSTADPDFQLEQPLGDLEDLQLSYRNTLLSLELAALDYTRPQKNRYRYRVEGLVDRWVDLGTKRNLIFTNLKPGDYTLVVQGSNDENVWHTPGLKLHLQVAPPPWLTIWAYAFYVLLLLSVLWGYQRVQTRKLKQERRLTAKEREISERLRHLDRLKDEFLANTSHELRTPLNGIVGLTESLLDGAAGPLNRKLSHDLTMVVSAGKRLSGLVNDILDFAKLKNRSLQLDTQPIHFQEVAGLVLALSQPLGADKDLTLVNSVPDDLPPVMADRNRLQQIMYNLVGNAIKYTDSGKVMVSADVRGDRVEIHVKDTGMGIPETLQTAIFESFEQLDGSLERSRGGAGLGLAVTRQLVELHGGSIWVASTPGNGATFSFTLPLSDGTEVSEEPFRPETEVSPRIQPDFRPRVGKPAAQTTAPMPAQDGTQPRFHLLIVDDEPVNRQVLVNHLSPGPFELTEAASGPQAIRALANSGPFDLVLLDIMMPEMSGYEACRLMRKDYSILELPIIFLTARTRVSDLVTGFQAGGNDYLTKPISKEELLLRVQTHLQLRAISRESSKAESS</sequence>
<dbReference type="PANTHER" id="PTHR43547">
    <property type="entry name" value="TWO-COMPONENT HISTIDINE KINASE"/>
    <property type="match status" value="1"/>
</dbReference>
<organism evidence="10 11">
    <name type="scientific">Sulfidibacter corallicola</name>
    <dbReference type="NCBI Taxonomy" id="2818388"/>
    <lineage>
        <taxon>Bacteria</taxon>
        <taxon>Pseudomonadati</taxon>
        <taxon>Acidobacteriota</taxon>
        <taxon>Holophagae</taxon>
        <taxon>Acanthopleuribacterales</taxon>
        <taxon>Acanthopleuribacteraceae</taxon>
        <taxon>Sulfidibacter</taxon>
    </lineage>
</organism>
<feature type="domain" description="Response regulatory" evidence="9">
    <location>
        <begin position="1130"/>
        <end position="1247"/>
    </location>
</feature>
<feature type="compositionally biased region" description="Basic and acidic residues" evidence="6">
    <location>
        <begin position="1088"/>
        <end position="1106"/>
    </location>
</feature>
<dbReference type="InterPro" id="IPR004358">
    <property type="entry name" value="Sig_transdc_His_kin-like_C"/>
</dbReference>
<dbReference type="SUPFAM" id="SSF55874">
    <property type="entry name" value="ATPase domain of HSP90 chaperone/DNA topoisomerase II/histidine kinase"/>
    <property type="match status" value="1"/>
</dbReference>
<dbReference type="RefSeq" id="WP_237379611.1">
    <property type="nucleotide sequence ID" value="NZ_CP071793.1"/>
</dbReference>
<dbReference type="FunFam" id="3.30.565.10:FF:000010">
    <property type="entry name" value="Sensor histidine kinase RcsC"/>
    <property type="match status" value="1"/>
</dbReference>
<dbReference type="SUPFAM" id="SSF52172">
    <property type="entry name" value="CheY-like"/>
    <property type="match status" value="1"/>
</dbReference>
<dbReference type="Pfam" id="PF07495">
    <property type="entry name" value="Y_Y_Y"/>
    <property type="match status" value="1"/>
</dbReference>
<evidence type="ECO:0000256" key="2">
    <source>
        <dbReference type="ARBA" id="ARBA00012438"/>
    </source>
</evidence>
<keyword evidence="7" id="KW-1133">Transmembrane helix</keyword>
<dbReference type="InterPro" id="IPR015943">
    <property type="entry name" value="WD40/YVTN_repeat-like_dom_sf"/>
</dbReference>
<dbReference type="SUPFAM" id="SSF47384">
    <property type="entry name" value="Homodimeric domain of signal transducing histidine kinase"/>
    <property type="match status" value="1"/>
</dbReference>
<evidence type="ECO:0000256" key="1">
    <source>
        <dbReference type="ARBA" id="ARBA00000085"/>
    </source>
</evidence>
<comment type="catalytic activity">
    <reaction evidence="1">
        <text>ATP + protein L-histidine = ADP + protein N-phospho-L-histidine.</text>
        <dbReference type="EC" id="2.7.13.3"/>
    </reaction>
</comment>
<evidence type="ECO:0000256" key="5">
    <source>
        <dbReference type="SAM" id="Coils"/>
    </source>
</evidence>
<dbReference type="PANTHER" id="PTHR43547:SF2">
    <property type="entry name" value="HYBRID SIGNAL TRANSDUCTION HISTIDINE KINASE C"/>
    <property type="match status" value="1"/>
</dbReference>
<feature type="coiled-coil region" evidence="5">
    <location>
        <begin position="825"/>
        <end position="859"/>
    </location>
</feature>
<feature type="modified residue" description="4-aspartylphosphate" evidence="4">
    <location>
        <position position="1180"/>
    </location>
</feature>
<dbReference type="InterPro" id="IPR011123">
    <property type="entry name" value="Y_Y_Y"/>
</dbReference>
<evidence type="ECO:0000256" key="7">
    <source>
        <dbReference type="SAM" id="Phobius"/>
    </source>
</evidence>
<evidence type="ECO:0000259" key="9">
    <source>
        <dbReference type="PROSITE" id="PS50110"/>
    </source>
</evidence>
<dbReference type="Pfam" id="PF07494">
    <property type="entry name" value="Reg_prop"/>
    <property type="match status" value="5"/>
</dbReference>
<dbReference type="CDD" id="cd00082">
    <property type="entry name" value="HisKA"/>
    <property type="match status" value="1"/>
</dbReference>
<reference evidence="10" key="1">
    <citation type="submission" date="2021-03" db="EMBL/GenBank/DDBJ databases">
        <title>Acanthopleuribacteraceae sp. M133.</title>
        <authorList>
            <person name="Wang G."/>
        </authorList>
    </citation>
    <scope>NUCLEOTIDE SEQUENCE</scope>
    <source>
        <strain evidence="10">M133</strain>
    </source>
</reference>
<dbReference type="SMART" id="SM00448">
    <property type="entry name" value="REC"/>
    <property type="match status" value="1"/>
</dbReference>
<dbReference type="Gene3D" id="1.10.287.130">
    <property type="match status" value="1"/>
</dbReference>
<keyword evidence="11" id="KW-1185">Reference proteome</keyword>
<dbReference type="InterPro" id="IPR036890">
    <property type="entry name" value="HATPase_C_sf"/>
</dbReference>
<dbReference type="InterPro" id="IPR011006">
    <property type="entry name" value="CheY-like_superfamily"/>
</dbReference>
<dbReference type="Pfam" id="PF00512">
    <property type="entry name" value="HisKA"/>
    <property type="match status" value="1"/>
</dbReference>
<accession>A0A8A4TKB2</accession>
<evidence type="ECO:0000259" key="8">
    <source>
        <dbReference type="PROSITE" id="PS50109"/>
    </source>
</evidence>
<evidence type="ECO:0000313" key="11">
    <source>
        <dbReference type="Proteomes" id="UP000663929"/>
    </source>
</evidence>
<dbReference type="GO" id="GO:0000155">
    <property type="term" value="F:phosphorelay sensor kinase activity"/>
    <property type="evidence" value="ECO:0007669"/>
    <property type="project" value="InterPro"/>
</dbReference>
<dbReference type="Pfam" id="PF02518">
    <property type="entry name" value="HATPase_c"/>
    <property type="match status" value="1"/>
</dbReference>
<dbReference type="SMART" id="SM00388">
    <property type="entry name" value="HisKA"/>
    <property type="match status" value="1"/>
</dbReference>
<dbReference type="Proteomes" id="UP000663929">
    <property type="component" value="Chromosome"/>
</dbReference>
<evidence type="ECO:0000256" key="3">
    <source>
        <dbReference type="ARBA" id="ARBA00022553"/>
    </source>
</evidence>
<keyword evidence="3 4" id="KW-0597">Phosphoprotein</keyword>